<dbReference type="AlphaFoldDB" id="A0A6J6AN85"/>
<proteinExistence type="predicted"/>
<evidence type="ECO:0000256" key="1">
    <source>
        <dbReference type="SAM" id="MobiDB-lite"/>
    </source>
</evidence>
<gene>
    <name evidence="2" type="ORF">UFOPK4182_00649</name>
</gene>
<dbReference type="InterPro" id="IPR013783">
    <property type="entry name" value="Ig-like_fold"/>
</dbReference>
<feature type="region of interest" description="Disordered" evidence="1">
    <location>
        <begin position="1"/>
        <end position="27"/>
    </location>
</feature>
<sequence length="429" mass="43567">MPAANTESASTRTYFTSGQHTDNGGYGDSGYGVKDGAGVIYSPAISGELVGRFGATQFTSGGDEVADNKALSMSWSLTGPGCIRSYTVGSGDCSDGVSISALSNPAAVDSQLNVRLDSDGTPGTTTLTAKVDGKVVKTYTVKFFGQAKTISFVAAQTIGVAGGGTTGSTWWDYSISNDDGDCGDYLCIRSAYEENDSAYTVVVKDALGTPMPIESDYSGWFGNLVVTSSNSAVISDPCDDDFIEDGAGLYAVAAFATHCEFVSASTATSGQSANLVWTIFNNDGTTVTASQAVTIGGEAKTVTVAFDKTSYVIGSTASIALTAKDAAGNPAYDGASVLTPAGLASNLSTSGSGVLATTTTVVGGKATVKTFAPVVPGTWTVSGTDLNGVALSASATITNANDARLAALITKINALSKLIKKIQKKLSIK</sequence>
<evidence type="ECO:0000313" key="2">
    <source>
        <dbReference type="EMBL" id="CAB4371830.1"/>
    </source>
</evidence>
<dbReference type="Gene3D" id="2.60.40.10">
    <property type="entry name" value="Immunoglobulins"/>
    <property type="match status" value="1"/>
</dbReference>
<accession>A0A6J6AN85</accession>
<name>A0A6J6AN85_9ZZZZ</name>
<dbReference type="EMBL" id="CAEUNI010000062">
    <property type="protein sequence ID" value="CAB4371830.1"/>
    <property type="molecule type" value="Genomic_DNA"/>
</dbReference>
<organism evidence="2">
    <name type="scientific">freshwater metagenome</name>
    <dbReference type="NCBI Taxonomy" id="449393"/>
    <lineage>
        <taxon>unclassified sequences</taxon>
        <taxon>metagenomes</taxon>
        <taxon>ecological metagenomes</taxon>
    </lineage>
</organism>
<protein>
    <submittedName>
        <fullName evidence="2">Unannotated protein</fullName>
    </submittedName>
</protein>
<feature type="compositionally biased region" description="Polar residues" evidence="1">
    <location>
        <begin position="1"/>
        <end position="22"/>
    </location>
</feature>
<reference evidence="2" key="1">
    <citation type="submission" date="2020-05" db="EMBL/GenBank/DDBJ databases">
        <authorList>
            <person name="Chiriac C."/>
            <person name="Salcher M."/>
            <person name="Ghai R."/>
            <person name="Kavagutti S V."/>
        </authorList>
    </citation>
    <scope>NUCLEOTIDE SEQUENCE</scope>
</reference>